<keyword evidence="2" id="KW-1185">Reference proteome</keyword>
<dbReference type="EMBL" id="BAAANK010000001">
    <property type="protein sequence ID" value="GAA1824814.1"/>
    <property type="molecule type" value="Genomic_DNA"/>
</dbReference>
<evidence type="ECO:0000313" key="2">
    <source>
        <dbReference type="Proteomes" id="UP001501746"/>
    </source>
</evidence>
<proteinExistence type="predicted"/>
<sequence length="118" mass="11679">MVQTTISGAEASMAVAAVRRAPTTGAAEGAIVGGGGGGGTGGPGRAVVTMSLTLARGIRGHIPPRWGSRIPPGYGAARPDQPFAAFAAALAACFVARTFARDSGSTMSATERYESSSP</sequence>
<reference evidence="1 2" key="1">
    <citation type="journal article" date="2019" name="Int. J. Syst. Evol. Microbiol.">
        <title>The Global Catalogue of Microorganisms (GCM) 10K type strain sequencing project: providing services to taxonomists for standard genome sequencing and annotation.</title>
        <authorList>
            <consortium name="The Broad Institute Genomics Platform"/>
            <consortium name="The Broad Institute Genome Sequencing Center for Infectious Disease"/>
            <person name="Wu L."/>
            <person name="Ma J."/>
        </authorList>
    </citation>
    <scope>NUCLEOTIDE SEQUENCE [LARGE SCALE GENOMIC DNA]</scope>
    <source>
        <strain evidence="1 2">JCM 14323</strain>
    </source>
</reference>
<name>A0ABN2MH12_9MICO</name>
<evidence type="ECO:0000313" key="1">
    <source>
        <dbReference type="EMBL" id="GAA1824814.1"/>
    </source>
</evidence>
<dbReference type="Proteomes" id="UP001501746">
    <property type="component" value="Unassembled WGS sequence"/>
</dbReference>
<gene>
    <name evidence="1" type="ORF">GCM10009750_04690</name>
</gene>
<organism evidence="1 2">
    <name type="scientific">Agromyces salentinus</name>
    <dbReference type="NCBI Taxonomy" id="269421"/>
    <lineage>
        <taxon>Bacteria</taxon>
        <taxon>Bacillati</taxon>
        <taxon>Actinomycetota</taxon>
        <taxon>Actinomycetes</taxon>
        <taxon>Micrococcales</taxon>
        <taxon>Microbacteriaceae</taxon>
        <taxon>Agromyces</taxon>
    </lineage>
</organism>
<comment type="caution">
    <text evidence="1">The sequence shown here is derived from an EMBL/GenBank/DDBJ whole genome shotgun (WGS) entry which is preliminary data.</text>
</comment>
<accession>A0ABN2MH12</accession>
<protein>
    <submittedName>
        <fullName evidence="1">Uncharacterized protein</fullName>
    </submittedName>
</protein>